<name>A0A8H6ABY7_PETAA</name>
<reference evidence="2 3" key="1">
    <citation type="submission" date="2019-04" db="EMBL/GenBank/DDBJ databases">
        <title>Aspergillus burnettii sp. nov., novel species from soil in southeast Queensland.</title>
        <authorList>
            <person name="Gilchrist C.L.M."/>
            <person name="Pitt J.I."/>
            <person name="Lange L."/>
            <person name="Lacey H.J."/>
            <person name="Vuong D."/>
            <person name="Midgley D.J."/>
            <person name="Greenfield P."/>
            <person name="Bradbury M."/>
            <person name="Lacey E."/>
            <person name="Busk P.K."/>
            <person name="Pilgaard B."/>
            <person name="Chooi Y.H."/>
            <person name="Piggott A.M."/>
        </authorList>
    </citation>
    <scope>NUCLEOTIDE SEQUENCE [LARGE SCALE GENOMIC DNA]</scope>
    <source>
        <strain evidence="2 3">FRR 5400</strain>
    </source>
</reference>
<keyword evidence="3" id="KW-1185">Reference proteome</keyword>
<dbReference type="AlphaFoldDB" id="A0A8H6ABY7"/>
<gene>
    <name evidence="2" type="ORF">ETB97_009036</name>
</gene>
<comment type="caution">
    <text evidence="2">The sequence shown here is derived from an EMBL/GenBank/DDBJ whole genome shotgun (WGS) entry which is preliminary data.</text>
</comment>
<evidence type="ECO:0000313" key="2">
    <source>
        <dbReference type="EMBL" id="KAF5863929.1"/>
    </source>
</evidence>
<proteinExistence type="predicted"/>
<evidence type="ECO:0000256" key="1">
    <source>
        <dbReference type="SAM" id="MobiDB-lite"/>
    </source>
</evidence>
<feature type="compositionally biased region" description="Polar residues" evidence="1">
    <location>
        <begin position="26"/>
        <end position="35"/>
    </location>
</feature>
<dbReference type="Proteomes" id="UP000541154">
    <property type="component" value="Unassembled WGS sequence"/>
</dbReference>
<protein>
    <submittedName>
        <fullName evidence="2">Uncharacterized protein</fullName>
    </submittedName>
</protein>
<organism evidence="2 3">
    <name type="scientific">Petromyces alliaceus</name>
    <name type="common">Aspergillus alliaceus</name>
    <dbReference type="NCBI Taxonomy" id="209559"/>
    <lineage>
        <taxon>Eukaryota</taxon>
        <taxon>Fungi</taxon>
        <taxon>Dikarya</taxon>
        <taxon>Ascomycota</taxon>
        <taxon>Pezizomycotina</taxon>
        <taxon>Eurotiomycetes</taxon>
        <taxon>Eurotiomycetidae</taxon>
        <taxon>Eurotiales</taxon>
        <taxon>Aspergillaceae</taxon>
        <taxon>Aspergillus</taxon>
        <taxon>Aspergillus subgen. Circumdati</taxon>
    </lineage>
</organism>
<sequence length="377" mass="43106">MPVTTSLAQHVTQAEGFDYIHTASPDQFQSSSNREAASGSIDRLPPLGKPEWRRMNFAPTESTYEEPHAARVLYIYKTHNLNLLPFISHNLTFFYRTSLRLPIALASSIRQNGRFRSQEPLQEFPEWYLFQLSECLEDHRIKHCITGDTILTNPGHPLVICQLYLVVADEQPKDAFAIMLQQGLEQSQESAAYIDRDATVAPLGWPAYTLKRPFVCLLAPGVSLIPSSFWHMDLSEASLSQNTFLHPTTRCRFPSRLFYLDALINALVESTLRPGYNTRIHGYLDMQYHYLVDWLSSLSPGTLLKLPPGNKFFVDLYGTPLPPATRQRVCLNRQRIQLGLLIVEDAWGSMPIKLIKTLKKIEAERMDRMRRKATFHS</sequence>
<feature type="region of interest" description="Disordered" evidence="1">
    <location>
        <begin position="26"/>
        <end position="47"/>
    </location>
</feature>
<accession>A0A8H6ABY7</accession>
<evidence type="ECO:0000313" key="3">
    <source>
        <dbReference type="Proteomes" id="UP000541154"/>
    </source>
</evidence>
<dbReference type="EMBL" id="SPNV01000042">
    <property type="protein sequence ID" value="KAF5863929.1"/>
    <property type="molecule type" value="Genomic_DNA"/>
</dbReference>